<dbReference type="InterPro" id="IPR036926">
    <property type="entry name" value="Thymidate_synth/dCMP_Mease_sf"/>
</dbReference>
<dbReference type="InterPro" id="IPR045097">
    <property type="entry name" value="Thymidate_synth/dCMP_Mease"/>
</dbReference>
<organism evidence="4 5">
    <name type="scientific">Chryseobacterium indicum</name>
    <dbReference type="NCBI Taxonomy" id="2766954"/>
    <lineage>
        <taxon>Bacteria</taxon>
        <taxon>Pseudomonadati</taxon>
        <taxon>Bacteroidota</taxon>
        <taxon>Flavobacteriia</taxon>
        <taxon>Flavobacteriales</taxon>
        <taxon>Weeksellaceae</taxon>
        <taxon>Chryseobacterium group</taxon>
        <taxon>Chryseobacterium</taxon>
    </lineage>
</organism>
<evidence type="ECO:0000259" key="3">
    <source>
        <dbReference type="Pfam" id="PF00303"/>
    </source>
</evidence>
<reference evidence="4" key="1">
    <citation type="submission" date="2021-08" db="EMBL/GenBank/DDBJ databases">
        <title>Complete genome sequence of Chryseobacterium sp strain PS-8.</title>
        <authorList>
            <person name="Das S.K."/>
        </authorList>
    </citation>
    <scope>NUCLEOTIDE SEQUENCE</scope>
    <source>
        <strain evidence="4">PS-8</strain>
    </source>
</reference>
<dbReference type="PANTHER" id="PTHR11548:SF9">
    <property type="entry name" value="THYMIDYLATE SYNTHASE"/>
    <property type="match status" value="1"/>
</dbReference>
<sequence length="339" mass="40108">MQYREFTGINSFLVGMSKMLLQQSVVRNTRGFKCYELACPIIIKITNPLSRLINIPKRKWNYMLPYIESLWLASGRNDIDMVSKYVKKLRDFSDDNITMRAGYGPRLRHYKGLANDYNIDYEQKKSQLNNGIEVRIDQFKFVEKSFMKDPFTRQAVITLIDPSKDLFDPKGNLKITKDFPCTTTLQFIQNGGKLDLIVNMRSNDFIWGASGVNIFNFTFIQEYFAQILNLPIGEYYHIVNNFHYYEQFKQQIEELASIDDIHDECYHYQKGFNNLDEFYTRIKLLEKMEHELRVGMHVKLIDFDDDFFNDWAKVIYSFYNKSINLNFSNPQLNSLVINN</sequence>
<protein>
    <submittedName>
        <fullName evidence="4">Thymidylate synthase</fullName>
    </submittedName>
</protein>
<proteinExistence type="predicted"/>
<evidence type="ECO:0000256" key="1">
    <source>
        <dbReference type="ARBA" id="ARBA00022603"/>
    </source>
</evidence>
<evidence type="ECO:0000313" key="5">
    <source>
        <dbReference type="Proteomes" id="UP001430374"/>
    </source>
</evidence>
<dbReference type="Pfam" id="PF00303">
    <property type="entry name" value="Thymidylat_synt"/>
    <property type="match status" value="1"/>
</dbReference>
<comment type="caution">
    <text evidence="4">The sequence shown here is derived from an EMBL/GenBank/DDBJ whole genome shotgun (WGS) entry which is preliminary data.</text>
</comment>
<dbReference type="PANTHER" id="PTHR11548">
    <property type="entry name" value="THYMIDYLATE SYNTHASE 1"/>
    <property type="match status" value="1"/>
</dbReference>
<dbReference type="InterPro" id="IPR023451">
    <property type="entry name" value="Thymidate_synth/dCMP_Mease_dom"/>
</dbReference>
<keyword evidence="2" id="KW-0808">Transferase</keyword>
<accession>A0ABS9CB85</accession>
<evidence type="ECO:0000313" key="4">
    <source>
        <dbReference type="EMBL" id="MCF2221565.1"/>
    </source>
</evidence>
<dbReference type="Gene3D" id="3.30.572.10">
    <property type="entry name" value="Thymidylate synthase/dCMP hydroxymethylase domain"/>
    <property type="match status" value="1"/>
</dbReference>
<feature type="domain" description="Thymidylate synthase/dCMP hydroxymethylase" evidence="3">
    <location>
        <begin position="66"/>
        <end position="255"/>
    </location>
</feature>
<gene>
    <name evidence="4" type="ORF">H9Q08_20060</name>
</gene>
<dbReference type="RefSeq" id="WP_235132841.1">
    <property type="nucleotide sequence ID" value="NZ_JACSGT010000003.1"/>
</dbReference>
<keyword evidence="1" id="KW-0489">Methyltransferase</keyword>
<evidence type="ECO:0000256" key="2">
    <source>
        <dbReference type="ARBA" id="ARBA00022679"/>
    </source>
</evidence>
<dbReference type="EMBL" id="JACSGT010000003">
    <property type="protein sequence ID" value="MCF2221565.1"/>
    <property type="molecule type" value="Genomic_DNA"/>
</dbReference>
<name>A0ABS9CB85_9FLAO</name>
<dbReference type="SUPFAM" id="SSF55831">
    <property type="entry name" value="Thymidylate synthase/dCMP hydroxymethylase"/>
    <property type="match status" value="1"/>
</dbReference>
<keyword evidence="5" id="KW-1185">Reference proteome</keyword>
<dbReference type="Proteomes" id="UP001430374">
    <property type="component" value="Unassembled WGS sequence"/>
</dbReference>